<evidence type="ECO:0000256" key="4">
    <source>
        <dbReference type="ARBA" id="ARBA00022801"/>
    </source>
</evidence>
<dbReference type="RefSeq" id="WP_097103610.1">
    <property type="nucleotide sequence ID" value="NZ_OCMU01000001.1"/>
</dbReference>
<dbReference type="InterPro" id="IPR052106">
    <property type="entry name" value="PINc/VapC_TA"/>
</dbReference>
<feature type="binding site" evidence="5">
    <location>
        <position position="103"/>
    </location>
    <ligand>
        <name>Mg(2+)</name>
        <dbReference type="ChEBI" id="CHEBI:18420"/>
    </ligand>
</feature>
<keyword evidence="2 5" id="KW-0540">Nuclease</keyword>
<dbReference type="GO" id="GO:0004540">
    <property type="term" value="F:RNA nuclease activity"/>
    <property type="evidence" value="ECO:0007669"/>
    <property type="project" value="InterPro"/>
</dbReference>
<dbReference type="PANTHER" id="PTHR38826:SF5">
    <property type="entry name" value="RIBONUCLEASE VAPC13"/>
    <property type="match status" value="1"/>
</dbReference>
<feature type="domain" description="PIN" evidence="6">
    <location>
        <begin position="5"/>
        <end position="122"/>
    </location>
</feature>
<dbReference type="HAMAP" id="MF_00265">
    <property type="entry name" value="VapC_Nob1"/>
    <property type="match status" value="1"/>
</dbReference>
<organism evidence="7 8">
    <name type="scientific">Nitrosomonas ureae</name>
    <dbReference type="NCBI Taxonomy" id="44577"/>
    <lineage>
        <taxon>Bacteria</taxon>
        <taxon>Pseudomonadati</taxon>
        <taxon>Pseudomonadota</taxon>
        <taxon>Betaproteobacteria</taxon>
        <taxon>Nitrosomonadales</taxon>
        <taxon>Nitrosomonadaceae</taxon>
        <taxon>Nitrosomonas</taxon>
    </lineage>
</organism>
<comment type="function">
    <text evidence="5">Toxic component of a toxin-antitoxin (TA) system. An RNase.</text>
</comment>
<sequence>MSGEFIDTNVFIYLFDETDARKRGIADRLVRSALETRSACISHQVVQETLNVVTHKLPFPMSPENAQRFLQQILTPLWRVMPSTALYQRGLDLQARYDFSFYDALIVAAALESGSTRLYTEDLLHGQKIEGLLVENPFVD</sequence>
<dbReference type="EC" id="3.1.-.-" evidence="5"/>
<reference evidence="7 8" key="1">
    <citation type="submission" date="2017-09" db="EMBL/GenBank/DDBJ databases">
        <authorList>
            <person name="Ehlers B."/>
            <person name="Leendertz F.H."/>
        </authorList>
    </citation>
    <scope>NUCLEOTIDE SEQUENCE [LARGE SCALE GENOMIC DNA]</scope>
    <source>
        <strain evidence="7 8">Nm42</strain>
    </source>
</reference>
<accession>A0A286A2W0</accession>
<dbReference type="InterPro" id="IPR022907">
    <property type="entry name" value="VapC_family"/>
</dbReference>
<dbReference type="PANTHER" id="PTHR38826">
    <property type="entry name" value="RIBONUCLEASE VAPC13"/>
    <property type="match status" value="1"/>
</dbReference>
<feature type="binding site" evidence="5">
    <location>
        <position position="7"/>
    </location>
    <ligand>
        <name>Mg(2+)</name>
        <dbReference type="ChEBI" id="CHEBI:18420"/>
    </ligand>
</feature>
<dbReference type="EMBL" id="OCMU01000001">
    <property type="protein sequence ID" value="SOD16239.1"/>
    <property type="molecule type" value="Genomic_DNA"/>
</dbReference>
<comment type="cofactor">
    <cofactor evidence="5">
        <name>Mg(2+)</name>
        <dbReference type="ChEBI" id="CHEBI:18420"/>
    </cofactor>
</comment>
<dbReference type="InterPro" id="IPR002716">
    <property type="entry name" value="PIN_dom"/>
</dbReference>
<proteinExistence type="inferred from homology"/>
<dbReference type="Proteomes" id="UP000219335">
    <property type="component" value="Unassembled WGS sequence"/>
</dbReference>
<comment type="similarity">
    <text evidence="5">Belongs to the PINc/VapC protein family.</text>
</comment>
<keyword evidence="5" id="KW-0800">Toxin</keyword>
<dbReference type="Pfam" id="PF01850">
    <property type="entry name" value="PIN"/>
    <property type="match status" value="1"/>
</dbReference>
<evidence type="ECO:0000256" key="2">
    <source>
        <dbReference type="ARBA" id="ARBA00022722"/>
    </source>
</evidence>
<protein>
    <recommendedName>
        <fullName evidence="5">Ribonuclease VapC</fullName>
        <shortName evidence="5">RNase VapC</shortName>
        <ecNumber evidence="5">3.1.-.-</ecNumber>
    </recommendedName>
    <alternativeName>
        <fullName evidence="5">Toxin VapC</fullName>
    </alternativeName>
</protein>
<evidence type="ECO:0000256" key="5">
    <source>
        <dbReference type="HAMAP-Rule" id="MF_00265"/>
    </source>
</evidence>
<evidence type="ECO:0000313" key="8">
    <source>
        <dbReference type="Proteomes" id="UP000219335"/>
    </source>
</evidence>
<evidence type="ECO:0000256" key="1">
    <source>
        <dbReference type="ARBA" id="ARBA00022649"/>
    </source>
</evidence>
<dbReference type="GO" id="GO:0016787">
    <property type="term" value="F:hydrolase activity"/>
    <property type="evidence" value="ECO:0007669"/>
    <property type="project" value="UniProtKB-KW"/>
</dbReference>
<keyword evidence="5" id="KW-0460">Magnesium</keyword>
<dbReference type="GO" id="GO:0000287">
    <property type="term" value="F:magnesium ion binding"/>
    <property type="evidence" value="ECO:0007669"/>
    <property type="project" value="UniProtKB-UniRule"/>
</dbReference>
<dbReference type="InterPro" id="IPR029060">
    <property type="entry name" value="PIN-like_dom_sf"/>
</dbReference>
<dbReference type="CDD" id="cd18692">
    <property type="entry name" value="PIN_VapC-like"/>
    <property type="match status" value="1"/>
</dbReference>
<name>A0A286A2W0_9PROT</name>
<evidence type="ECO:0000259" key="6">
    <source>
        <dbReference type="Pfam" id="PF01850"/>
    </source>
</evidence>
<dbReference type="AlphaFoldDB" id="A0A286A2W0"/>
<keyword evidence="4 5" id="KW-0378">Hydrolase</keyword>
<evidence type="ECO:0000313" key="7">
    <source>
        <dbReference type="EMBL" id="SOD16239.1"/>
    </source>
</evidence>
<evidence type="ECO:0000256" key="3">
    <source>
        <dbReference type="ARBA" id="ARBA00022723"/>
    </source>
</evidence>
<keyword evidence="1 5" id="KW-1277">Toxin-antitoxin system</keyword>
<dbReference type="Gene3D" id="3.40.50.1010">
    <property type="entry name" value="5'-nuclease"/>
    <property type="match status" value="1"/>
</dbReference>
<keyword evidence="3 5" id="KW-0479">Metal-binding</keyword>
<gene>
    <name evidence="5" type="primary">vapC</name>
    <name evidence="7" type="ORF">SAMN06297164_0309</name>
</gene>
<dbReference type="GO" id="GO:0090729">
    <property type="term" value="F:toxin activity"/>
    <property type="evidence" value="ECO:0007669"/>
    <property type="project" value="UniProtKB-KW"/>
</dbReference>
<dbReference type="SUPFAM" id="SSF88723">
    <property type="entry name" value="PIN domain-like"/>
    <property type="match status" value="1"/>
</dbReference>